<keyword evidence="2" id="KW-1185">Reference proteome</keyword>
<organism evidence="1 2">
    <name type="scientific">Patiriisocius marinus</name>
    <dbReference type="NCBI Taxonomy" id="1397112"/>
    <lineage>
        <taxon>Bacteria</taxon>
        <taxon>Pseudomonadati</taxon>
        <taxon>Bacteroidota</taxon>
        <taxon>Flavobacteriia</taxon>
        <taxon>Flavobacteriales</taxon>
        <taxon>Flavobacteriaceae</taxon>
        <taxon>Patiriisocius</taxon>
    </lineage>
</organism>
<reference evidence="1 2" key="1">
    <citation type="submission" date="2019-08" db="EMBL/GenBank/DDBJ databases">
        <title>Draft genome sequence of Ulvibacter marinus type strain NBRC 109484.</title>
        <authorList>
            <person name="Kawano K."/>
            <person name="Ushijima N."/>
            <person name="Kihara M."/>
            <person name="Itoh H."/>
        </authorList>
    </citation>
    <scope>NUCLEOTIDE SEQUENCE [LARGE SCALE GENOMIC DNA]</scope>
    <source>
        <strain evidence="1 2">NBRC 109484</strain>
    </source>
</reference>
<protein>
    <submittedName>
        <fullName evidence="1">Uncharacterized protein</fullName>
    </submittedName>
</protein>
<evidence type="ECO:0000313" key="2">
    <source>
        <dbReference type="Proteomes" id="UP000326509"/>
    </source>
</evidence>
<dbReference type="EMBL" id="BKCG01000001">
    <property type="protein sequence ID" value="GER57986.1"/>
    <property type="molecule type" value="Genomic_DNA"/>
</dbReference>
<evidence type="ECO:0000313" key="1">
    <source>
        <dbReference type="EMBL" id="GER57986.1"/>
    </source>
</evidence>
<name>A0A5J4ITV5_9FLAO</name>
<comment type="caution">
    <text evidence="1">The sequence shown here is derived from an EMBL/GenBank/DDBJ whole genome shotgun (WGS) entry which is preliminary data.</text>
</comment>
<dbReference type="Proteomes" id="UP000326509">
    <property type="component" value="Unassembled WGS sequence"/>
</dbReference>
<dbReference type="AlphaFoldDB" id="A0A5J4ITV5"/>
<gene>
    <name evidence="1" type="ORF">ULMA_00940</name>
</gene>
<proteinExistence type="predicted"/>
<accession>A0A5J4ITV5</accession>
<sequence>MNSLFEIMEILSPEECNEFLLFLNKKNRRGDTKNQKLFKLLASGVSQDIDIKLYGEKSSNALHALSSRLHYSLIDFIASKSFQREASDELEIFKLILAARILFEHKKYKIAFKTLDKAEKQALELDLYSILTEIYHTKVQYAHLNKKASFTETINASNLNLKLFTQEQQLNMVYATIKRDLKKQEAISIEQIITSAFGAFDINLDASLSYKSLFQLLNISATASKLQSNFYESMPFMTQLYAIISEKEHQVDKHLFYHIEILNLMAIASFRNKKFKTSQHFTEKMEVEMAKQNNKYHTRFLEKLYLNKGLLLNYTNKPNEAIALLKGFTKQSLDIELTLVMCYFQQQEFNNAYYIIKSFNHSDAWYEKKNGWIWVVKKCIIEILVLIELDKLDLVLSRLKTFNIKYSKKLNSIGEHRVVRFIKLVAVYYESPKEVTSPKFHDIVEKSFEWIGTEKEDIFIMSFYAWLKSKMEGTNIYDTTLRLVTKQ</sequence>
<dbReference type="RefSeq" id="WP_271855064.1">
    <property type="nucleotide sequence ID" value="NZ_CANMGC010000001.1"/>
</dbReference>